<reference evidence="2 3" key="1">
    <citation type="submission" date="2024-01" db="EMBL/GenBank/DDBJ databases">
        <title>Genome assemblies of Stephania.</title>
        <authorList>
            <person name="Yang L."/>
        </authorList>
    </citation>
    <scope>NUCLEOTIDE SEQUENCE [LARGE SCALE GENOMIC DNA]</scope>
    <source>
        <strain evidence="2">JXDWG</strain>
        <tissue evidence="2">Leaf</tissue>
    </source>
</reference>
<keyword evidence="1" id="KW-0732">Signal</keyword>
<dbReference type="AlphaFoldDB" id="A0AAP0PC83"/>
<sequence length="99" mass="10449">MGTSYNKGSGAASVVAAAAVIVAVALAALAGPAKAATDAKAAYGYCWHGAFGVGFRECYMICHDYAQGDEKSYEYCIKHYHCYDKGAYYADAVCTPLKN</sequence>
<dbReference type="Proteomes" id="UP001419268">
    <property type="component" value="Unassembled WGS sequence"/>
</dbReference>
<dbReference type="EMBL" id="JBBNAG010000004">
    <property type="protein sequence ID" value="KAK9139418.1"/>
    <property type="molecule type" value="Genomic_DNA"/>
</dbReference>
<proteinExistence type="predicted"/>
<name>A0AAP0PC83_9MAGN</name>
<gene>
    <name evidence="2" type="ORF">Scep_009099</name>
</gene>
<comment type="caution">
    <text evidence="2">The sequence shown here is derived from an EMBL/GenBank/DDBJ whole genome shotgun (WGS) entry which is preliminary data.</text>
</comment>
<evidence type="ECO:0000256" key="1">
    <source>
        <dbReference type="SAM" id="SignalP"/>
    </source>
</evidence>
<organism evidence="2 3">
    <name type="scientific">Stephania cephalantha</name>
    <dbReference type="NCBI Taxonomy" id="152367"/>
    <lineage>
        <taxon>Eukaryota</taxon>
        <taxon>Viridiplantae</taxon>
        <taxon>Streptophyta</taxon>
        <taxon>Embryophyta</taxon>
        <taxon>Tracheophyta</taxon>
        <taxon>Spermatophyta</taxon>
        <taxon>Magnoliopsida</taxon>
        <taxon>Ranunculales</taxon>
        <taxon>Menispermaceae</taxon>
        <taxon>Menispermoideae</taxon>
        <taxon>Cissampelideae</taxon>
        <taxon>Stephania</taxon>
    </lineage>
</organism>
<feature type="chain" id="PRO_5042907514" evidence="1">
    <location>
        <begin position="36"/>
        <end position="99"/>
    </location>
</feature>
<keyword evidence="3" id="KW-1185">Reference proteome</keyword>
<evidence type="ECO:0000313" key="3">
    <source>
        <dbReference type="Proteomes" id="UP001419268"/>
    </source>
</evidence>
<evidence type="ECO:0000313" key="2">
    <source>
        <dbReference type="EMBL" id="KAK9139418.1"/>
    </source>
</evidence>
<feature type="signal peptide" evidence="1">
    <location>
        <begin position="1"/>
        <end position="35"/>
    </location>
</feature>
<accession>A0AAP0PC83</accession>
<protein>
    <submittedName>
        <fullName evidence="2">Uncharacterized protein</fullName>
    </submittedName>
</protein>